<reference evidence="1 2" key="1">
    <citation type="submission" date="2018-05" db="EMBL/GenBank/DDBJ databases">
        <title>Genomic Encyclopedia of Type Strains, Phase IV (KMG-IV): sequencing the most valuable type-strain genomes for metagenomic binning, comparative biology and taxonomic classification.</title>
        <authorList>
            <person name="Goeker M."/>
        </authorList>
    </citation>
    <scope>NUCLEOTIDE SEQUENCE [LARGE SCALE GENOMIC DNA]</scope>
    <source>
        <strain evidence="1 2">DSM 14263</strain>
    </source>
</reference>
<evidence type="ECO:0000313" key="1">
    <source>
        <dbReference type="EMBL" id="PWK88700.1"/>
    </source>
</evidence>
<accession>A0A316INK5</accession>
<gene>
    <name evidence="1" type="ORF">C7456_105234</name>
</gene>
<protein>
    <submittedName>
        <fullName evidence="1">Uncharacterized protein</fullName>
    </submittedName>
</protein>
<dbReference type="AlphaFoldDB" id="A0A316INK5"/>
<name>A0A316INK5_9GAMM</name>
<dbReference type="Proteomes" id="UP000245812">
    <property type="component" value="Unassembled WGS sequence"/>
</dbReference>
<comment type="caution">
    <text evidence="1">The sequence shown here is derived from an EMBL/GenBank/DDBJ whole genome shotgun (WGS) entry which is preliminary data.</text>
</comment>
<sequence length="190" mass="19756">MFGWLAAFGLCDSARFNTSATPWLPATPRRLAEWLPQLGGVLYLPGRQAPCDGLPGAAGILVESVELAPLLRVRALRGSSAVTPEGPREWIDGADAHGRVQMRLYLLPDTDYCAWDACLGGPARTCGGPAAPAAEPFRAAGARLLRFTHRRLGGLGLIGTAAPGLSGLGHRLAAGIARQEAVALQAALSG</sequence>
<dbReference type="EMBL" id="QGHC01000005">
    <property type="protein sequence ID" value="PWK88700.1"/>
    <property type="molecule type" value="Genomic_DNA"/>
</dbReference>
<organism evidence="1 2">
    <name type="scientific">Fulvimonas soli</name>
    <dbReference type="NCBI Taxonomy" id="155197"/>
    <lineage>
        <taxon>Bacteria</taxon>
        <taxon>Pseudomonadati</taxon>
        <taxon>Pseudomonadota</taxon>
        <taxon>Gammaproteobacteria</taxon>
        <taxon>Lysobacterales</taxon>
        <taxon>Rhodanobacteraceae</taxon>
        <taxon>Fulvimonas</taxon>
    </lineage>
</organism>
<dbReference type="RefSeq" id="WP_109723302.1">
    <property type="nucleotide sequence ID" value="NZ_QGHC01000005.1"/>
</dbReference>
<evidence type="ECO:0000313" key="2">
    <source>
        <dbReference type="Proteomes" id="UP000245812"/>
    </source>
</evidence>
<proteinExistence type="predicted"/>
<keyword evidence="2" id="KW-1185">Reference proteome</keyword>